<proteinExistence type="predicted"/>
<dbReference type="AlphaFoldDB" id="A0A7X9HSH1"/>
<reference evidence="1 2" key="1">
    <citation type="journal article" date="2020" name="Biotechnol. Biofuels">
        <title>New insights from the biogas microbiome by comprehensive genome-resolved metagenomics of nearly 1600 species originating from multiple anaerobic digesters.</title>
        <authorList>
            <person name="Campanaro S."/>
            <person name="Treu L."/>
            <person name="Rodriguez-R L.M."/>
            <person name="Kovalovszki A."/>
            <person name="Ziels R.M."/>
            <person name="Maus I."/>
            <person name="Zhu X."/>
            <person name="Kougias P.G."/>
            <person name="Basile A."/>
            <person name="Luo G."/>
            <person name="Schluter A."/>
            <person name="Konstantinidis K.T."/>
            <person name="Angelidaki I."/>
        </authorList>
    </citation>
    <scope>NUCLEOTIDE SEQUENCE [LARGE SCALE GENOMIC DNA]</scope>
    <source>
        <strain evidence="1">AS27yjCOA_202</strain>
    </source>
</reference>
<gene>
    <name evidence="1" type="ORF">GYA37_01350</name>
</gene>
<accession>A0A7X9HSH1</accession>
<evidence type="ECO:0000313" key="1">
    <source>
        <dbReference type="EMBL" id="NMB91476.1"/>
    </source>
</evidence>
<organism evidence="1 2">
    <name type="scientific">candidate division WWE3 bacterium</name>
    <dbReference type="NCBI Taxonomy" id="2053526"/>
    <lineage>
        <taxon>Bacteria</taxon>
        <taxon>Katanobacteria</taxon>
    </lineage>
</organism>
<dbReference type="SUPFAM" id="SSF53335">
    <property type="entry name" value="S-adenosyl-L-methionine-dependent methyltransferases"/>
    <property type="match status" value="1"/>
</dbReference>
<sequence>MNEKDNLDRIIDFVLSDDTVDYGYYGSKALLPKRFLWWKRLEIARDIYEKYEKGIGKNSLLDFGCQFGFFSVFLSKEFKNVYLIETAQEYLDLGVYMHSKLGNGNYKAIINSKDNPSEFIGKISEKVDLFLFFDVLEHVRDVNQMLLNLRRISKSNTYLIISLPTENLIYLLLTMFRKEKGHINRYFVVEKALRESGYKLVEKRSLFMLFNIYLYRCGEN</sequence>
<keyword evidence="1" id="KW-0808">Transferase</keyword>
<name>A0A7X9HSH1_UNCKA</name>
<protein>
    <submittedName>
        <fullName evidence="1">Class I SAM-dependent methyltransferase</fullName>
    </submittedName>
</protein>
<dbReference type="InterPro" id="IPR029063">
    <property type="entry name" value="SAM-dependent_MTases_sf"/>
</dbReference>
<comment type="caution">
    <text evidence="1">The sequence shown here is derived from an EMBL/GenBank/DDBJ whole genome shotgun (WGS) entry which is preliminary data.</text>
</comment>
<evidence type="ECO:0000313" key="2">
    <source>
        <dbReference type="Proteomes" id="UP000590542"/>
    </source>
</evidence>
<dbReference type="GO" id="GO:0032259">
    <property type="term" value="P:methylation"/>
    <property type="evidence" value="ECO:0007669"/>
    <property type="project" value="UniProtKB-KW"/>
</dbReference>
<dbReference type="EMBL" id="JAAZNV010000006">
    <property type="protein sequence ID" value="NMB91476.1"/>
    <property type="molecule type" value="Genomic_DNA"/>
</dbReference>
<dbReference type="GO" id="GO:0008168">
    <property type="term" value="F:methyltransferase activity"/>
    <property type="evidence" value="ECO:0007669"/>
    <property type="project" value="UniProtKB-KW"/>
</dbReference>
<dbReference type="Pfam" id="PF13489">
    <property type="entry name" value="Methyltransf_23"/>
    <property type="match status" value="1"/>
</dbReference>
<keyword evidence="1" id="KW-0489">Methyltransferase</keyword>
<dbReference type="Gene3D" id="3.40.50.150">
    <property type="entry name" value="Vaccinia Virus protein VP39"/>
    <property type="match status" value="1"/>
</dbReference>
<dbReference type="Proteomes" id="UP000590542">
    <property type="component" value="Unassembled WGS sequence"/>
</dbReference>